<dbReference type="Gene3D" id="3.40.50.10140">
    <property type="entry name" value="Toll/interleukin-1 receptor homology (TIR) domain"/>
    <property type="match status" value="1"/>
</dbReference>
<evidence type="ECO:0000259" key="2">
    <source>
        <dbReference type="Pfam" id="PF13676"/>
    </source>
</evidence>
<evidence type="ECO:0000259" key="1">
    <source>
        <dbReference type="Pfam" id="PF13229"/>
    </source>
</evidence>
<reference evidence="3 4" key="1">
    <citation type="submission" date="2016-10" db="EMBL/GenBank/DDBJ databases">
        <authorList>
            <person name="de Groot N.N."/>
        </authorList>
    </citation>
    <scope>NUCLEOTIDE SEQUENCE [LARGE SCALE GENOMIC DNA]</scope>
    <source>
        <strain evidence="3 4">CGMCC 1.9157</strain>
    </source>
</reference>
<dbReference type="Proteomes" id="UP000199236">
    <property type="component" value="Unassembled WGS sequence"/>
</dbReference>
<dbReference type="AlphaFoldDB" id="A0A1I5AFI3"/>
<dbReference type="InterPro" id="IPR035897">
    <property type="entry name" value="Toll_tir_struct_dom_sf"/>
</dbReference>
<feature type="domain" description="Right handed beta helix" evidence="1">
    <location>
        <begin position="231"/>
        <end position="351"/>
    </location>
</feature>
<protein>
    <submittedName>
        <fullName evidence="3">Right handed beta helix region</fullName>
    </submittedName>
</protein>
<dbReference type="Pfam" id="PF13676">
    <property type="entry name" value="TIR_2"/>
    <property type="match status" value="1"/>
</dbReference>
<feature type="domain" description="TIR" evidence="2">
    <location>
        <begin position="7"/>
        <end position="133"/>
    </location>
</feature>
<dbReference type="Gene3D" id="2.160.20.10">
    <property type="entry name" value="Single-stranded right-handed beta-helix, Pectin lyase-like"/>
    <property type="match status" value="1"/>
</dbReference>
<dbReference type="InterPro" id="IPR039448">
    <property type="entry name" value="Beta_helix"/>
</dbReference>
<evidence type="ECO:0000313" key="4">
    <source>
        <dbReference type="Proteomes" id="UP000199236"/>
    </source>
</evidence>
<keyword evidence="4" id="KW-1185">Reference proteome</keyword>
<organism evidence="3 4">
    <name type="scientific">Cohaesibacter marisflavi</name>
    <dbReference type="NCBI Taxonomy" id="655353"/>
    <lineage>
        <taxon>Bacteria</taxon>
        <taxon>Pseudomonadati</taxon>
        <taxon>Pseudomonadota</taxon>
        <taxon>Alphaproteobacteria</taxon>
        <taxon>Hyphomicrobiales</taxon>
        <taxon>Cohaesibacteraceae</taxon>
    </lineage>
</organism>
<dbReference type="Pfam" id="PF13229">
    <property type="entry name" value="Beta_helix"/>
    <property type="match status" value="1"/>
</dbReference>
<dbReference type="SUPFAM" id="SSF51126">
    <property type="entry name" value="Pectin lyase-like"/>
    <property type="match status" value="1"/>
</dbReference>
<name>A0A1I5AFI3_9HYPH</name>
<gene>
    <name evidence="3" type="ORF">SAMN04488056_101461</name>
</gene>
<dbReference type="InterPro" id="IPR011050">
    <property type="entry name" value="Pectin_lyase_fold/virulence"/>
</dbReference>
<proteinExistence type="predicted"/>
<dbReference type="RefSeq" id="WP_090068414.1">
    <property type="nucleotide sequence ID" value="NZ_FOVR01000001.1"/>
</dbReference>
<dbReference type="EMBL" id="FOVR01000001">
    <property type="protein sequence ID" value="SFN60969.1"/>
    <property type="molecule type" value="Genomic_DNA"/>
</dbReference>
<accession>A0A1I5AFI3</accession>
<dbReference type="InterPro" id="IPR012334">
    <property type="entry name" value="Pectin_lyas_fold"/>
</dbReference>
<dbReference type="GO" id="GO:0007165">
    <property type="term" value="P:signal transduction"/>
    <property type="evidence" value="ECO:0007669"/>
    <property type="project" value="InterPro"/>
</dbReference>
<dbReference type="STRING" id="655353.SAMN04488056_101461"/>
<dbReference type="SUPFAM" id="SSF52200">
    <property type="entry name" value="Toll/Interleukin receptor TIR domain"/>
    <property type="match status" value="1"/>
</dbReference>
<dbReference type="InterPro" id="IPR000157">
    <property type="entry name" value="TIR_dom"/>
</dbReference>
<dbReference type="OrthoDB" id="128986at2"/>
<evidence type="ECO:0000313" key="3">
    <source>
        <dbReference type="EMBL" id="SFN60969.1"/>
    </source>
</evidence>
<sequence length="400" mass="45249">MTDPICFISYASEDLLQAQALYRRLREAGLSPWMDKPPSPYKLEGLKPGELWEDRLRDVIRTSKYFLPLFSEISVQKVGYVQSEFRQALARLALVPAGKTFVLPVRIEECQIPKTRVDGISFAQYQYIDCFQANFSELVTHISSLEGREVGAIDHRKVDVYSADEFLSCIGSNTSIYVRRSFSLSGIEVPDNHHVFAREVFDGEELVFRGVNNLTIKGSSDARITVEPTYATTMSFEDCHGVTIEGTALGHWPKGGECKGAVLNFKHCSSICVDNCKIFGCGTYGFEIENSQFVRFQNCDIYKCSYGVFRAIETSSLKLVEVEFYDNFCFDAFIIKKSDVSFERCEVRNNRPRDDRSSMFSIYRSNISFSETSLEIGDFGSVGLPDDQQGVVFLQRTSND</sequence>